<protein>
    <recommendedName>
        <fullName evidence="2">HDOD domain-containing protein</fullName>
    </recommendedName>
</protein>
<dbReference type="InterPro" id="IPR013976">
    <property type="entry name" value="HDOD"/>
</dbReference>
<gene>
    <name evidence="3" type="ORF">DEH80_00725</name>
</gene>
<dbReference type="PANTHER" id="PTHR33525:SF6">
    <property type="entry name" value="HDOD DOMAIN-CONTAINING PROTEIN"/>
    <property type="match status" value="1"/>
</dbReference>
<dbReference type="PROSITE" id="PS51833">
    <property type="entry name" value="HDOD"/>
    <property type="match status" value="1"/>
</dbReference>
<evidence type="ECO:0000313" key="4">
    <source>
        <dbReference type="Proteomes" id="UP000251800"/>
    </source>
</evidence>
<evidence type="ECO:0000313" key="3">
    <source>
        <dbReference type="EMBL" id="PWN57697.1"/>
    </source>
</evidence>
<comment type="caution">
    <text evidence="3">The sequence shown here is derived from an EMBL/GenBank/DDBJ whole genome shotgun (WGS) entry which is preliminary data.</text>
</comment>
<dbReference type="Pfam" id="PF08668">
    <property type="entry name" value="HDOD"/>
    <property type="match status" value="1"/>
</dbReference>
<evidence type="ECO:0000259" key="2">
    <source>
        <dbReference type="PROSITE" id="PS51833"/>
    </source>
</evidence>
<evidence type="ECO:0000256" key="1">
    <source>
        <dbReference type="SAM" id="MobiDB-lite"/>
    </source>
</evidence>
<dbReference type="PANTHER" id="PTHR33525">
    <property type="match status" value="1"/>
</dbReference>
<feature type="domain" description="HDOD" evidence="2">
    <location>
        <begin position="101"/>
        <end position="300"/>
    </location>
</feature>
<sequence>MRQFWLHRRQPARKMGPGQQNSRHLRRHAANPAVDHRPSPAGQEFGRTQISQAAGNALHRAACSRRKSALKTSDDRPIATRPLRGLITMSAEQLLTHVNKLPTVPKVVHELMTSFQEEDVETARIAGLIETDPVISAKVLRMANSAYFHRSRSIGSIGDAVMHLGFERVRNLVVGCGLVGSMQTPPGMDKPTFWRHAVYTAVASRELAKLGSASGPSEEVEPEMAFAAGIIYPVGELLMRWAQPMELFQLDGAEPYCTPARAEAERKQLGFDFASTSALLAEHWHFPEELAAGLKAAGDPDNAEPFSALGAIVAVGSVLAAASVIRMEPPVNGYTLNRVGIRIDQVWSLPPINELSNGLENMLLES</sequence>
<feature type="region of interest" description="Disordered" evidence="1">
    <location>
        <begin position="1"/>
        <end position="44"/>
    </location>
</feature>
<organism evidence="3 4">
    <name type="scientific">Abyssibacter profundi</name>
    <dbReference type="NCBI Taxonomy" id="2182787"/>
    <lineage>
        <taxon>Bacteria</taxon>
        <taxon>Pseudomonadati</taxon>
        <taxon>Pseudomonadota</taxon>
        <taxon>Gammaproteobacteria</taxon>
        <taxon>Chromatiales</taxon>
        <taxon>Oceanococcaceae</taxon>
        <taxon>Abyssibacter</taxon>
    </lineage>
</organism>
<dbReference type="Proteomes" id="UP000251800">
    <property type="component" value="Unassembled WGS sequence"/>
</dbReference>
<dbReference type="Gene3D" id="1.10.3210.10">
    <property type="entry name" value="Hypothetical protein af1432"/>
    <property type="match status" value="1"/>
</dbReference>
<dbReference type="AlphaFoldDB" id="A0A363UQB0"/>
<dbReference type="SUPFAM" id="SSF109604">
    <property type="entry name" value="HD-domain/PDEase-like"/>
    <property type="match status" value="1"/>
</dbReference>
<dbReference type="EMBL" id="QEQK01000001">
    <property type="protein sequence ID" value="PWN57697.1"/>
    <property type="molecule type" value="Genomic_DNA"/>
</dbReference>
<reference evidence="3 4" key="1">
    <citation type="submission" date="2018-05" db="EMBL/GenBank/DDBJ databases">
        <title>Abyssibacter profundi OUC007T gen. nov., sp. nov, a marine bacterium isolated from seawater of the Mariana Trench.</title>
        <authorList>
            <person name="Zhou S."/>
        </authorList>
    </citation>
    <scope>NUCLEOTIDE SEQUENCE [LARGE SCALE GENOMIC DNA]</scope>
    <source>
        <strain evidence="3 4">OUC007</strain>
    </source>
</reference>
<feature type="compositionally biased region" description="Basic residues" evidence="1">
    <location>
        <begin position="1"/>
        <end position="12"/>
    </location>
</feature>
<dbReference type="InterPro" id="IPR052340">
    <property type="entry name" value="RNase_Y/CdgJ"/>
</dbReference>
<proteinExistence type="predicted"/>
<keyword evidence="4" id="KW-1185">Reference proteome</keyword>
<name>A0A363UQB0_9GAMM</name>
<accession>A0A363UQB0</accession>